<proteinExistence type="predicted"/>
<feature type="non-terminal residue" evidence="1">
    <location>
        <position position="228"/>
    </location>
</feature>
<accession>A0A383F549</accession>
<dbReference type="Pfam" id="PF05935">
    <property type="entry name" value="Arylsulfotrans"/>
    <property type="match status" value="1"/>
</dbReference>
<dbReference type="AlphaFoldDB" id="A0A383F549"/>
<dbReference type="PANTHER" id="PTHR35340:SF5">
    <property type="entry name" value="ASST-DOMAIN-CONTAINING PROTEIN"/>
    <property type="match status" value="1"/>
</dbReference>
<feature type="non-terminal residue" evidence="1">
    <location>
        <position position="1"/>
    </location>
</feature>
<dbReference type="PANTHER" id="PTHR35340">
    <property type="entry name" value="PQQ ENZYME REPEAT PROTEIN-RELATED"/>
    <property type="match status" value="1"/>
</dbReference>
<dbReference type="InterPro" id="IPR053143">
    <property type="entry name" value="Arylsulfate_ST"/>
</dbReference>
<protein>
    <recommendedName>
        <fullName evidence="2">Arylsulfotransferase (ASST)</fullName>
    </recommendedName>
</protein>
<evidence type="ECO:0008006" key="2">
    <source>
        <dbReference type="Google" id="ProtNLM"/>
    </source>
</evidence>
<gene>
    <name evidence="1" type="ORF">METZ01_LOCUS516965</name>
</gene>
<name>A0A383F549_9ZZZZ</name>
<dbReference type="GO" id="GO:0004062">
    <property type="term" value="F:aryl sulfotransferase activity"/>
    <property type="evidence" value="ECO:0007669"/>
    <property type="project" value="InterPro"/>
</dbReference>
<evidence type="ECO:0000313" key="1">
    <source>
        <dbReference type="EMBL" id="SVE64111.1"/>
    </source>
</evidence>
<organism evidence="1">
    <name type="scientific">marine metagenome</name>
    <dbReference type="NCBI Taxonomy" id="408172"/>
    <lineage>
        <taxon>unclassified sequences</taxon>
        <taxon>metagenomes</taxon>
        <taxon>ecological metagenomes</taxon>
    </lineage>
</organism>
<sequence length="228" mass="25236">WELKTAEEAYAAGRQEINNSLNVMWSEAVFELEPVGSDNVNIVWEWHLWDHLIQDADPSAENYGVVSEHPELQDVNFGNAGSNQGPGGPNGDWKHFNAIAYNAELNQIVVSSRHHSEIYIIDHSTTSEEASTHSGGNSGMGGDFLYRWGNPQVYDRGTGSDQTLNHQHGVNWIPDGYPGGGNLILYNNDYANNSSAVFEIETPVNTDGTYNLEPNQPFGPDVPVWMHP</sequence>
<dbReference type="EMBL" id="UINC01231535">
    <property type="protein sequence ID" value="SVE64111.1"/>
    <property type="molecule type" value="Genomic_DNA"/>
</dbReference>
<reference evidence="1" key="1">
    <citation type="submission" date="2018-05" db="EMBL/GenBank/DDBJ databases">
        <authorList>
            <person name="Lanie J.A."/>
            <person name="Ng W.-L."/>
            <person name="Kazmierczak K.M."/>
            <person name="Andrzejewski T.M."/>
            <person name="Davidsen T.M."/>
            <person name="Wayne K.J."/>
            <person name="Tettelin H."/>
            <person name="Glass J.I."/>
            <person name="Rusch D."/>
            <person name="Podicherti R."/>
            <person name="Tsui H.-C.T."/>
            <person name="Winkler M.E."/>
        </authorList>
    </citation>
    <scope>NUCLEOTIDE SEQUENCE</scope>
</reference>
<dbReference type="InterPro" id="IPR010262">
    <property type="entry name" value="Arylsulfotransferase_bact"/>
</dbReference>